<accession>A0ACC1ILF9</accession>
<keyword evidence="2" id="KW-1185">Reference proteome</keyword>
<proteinExistence type="predicted"/>
<organism evidence="1 2">
    <name type="scientific">Kickxella alabastrina</name>
    <dbReference type="NCBI Taxonomy" id="61397"/>
    <lineage>
        <taxon>Eukaryota</taxon>
        <taxon>Fungi</taxon>
        <taxon>Fungi incertae sedis</taxon>
        <taxon>Zoopagomycota</taxon>
        <taxon>Kickxellomycotina</taxon>
        <taxon>Kickxellomycetes</taxon>
        <taxon>Kickxellales</taxon>
        <taxon>Kickxellaceae</taxon>
        <taxon>Kickxella</taxon>
    </lineage>
</organism>
<reference evidence="1" key="1">
    <citation type="submission" date="2022-07" db="EMBL/GenBank/DDBJ databases">
        <title>Phylogenomic reconstructions and comparative analyses of Kickxellomycotina fungi.</title>
        <authorList>
            <person name="Reynolds N.K."/>
            <person name="Stajich J.E."/>
            <person name="Barry K."/>
            <person name="Grigoriev I.V."/>
            <person name="Crous P."/>
            <person name="Smith M.E."/>
        </authorList>
    </citation>
    <scope>NUCLEOTIDE SEQUENCE</scope>
    <source>
        <strain evidence="1">Benny 63K</strain>
    </source>
</reference>
<sequence>MATRRFARLLSPAQPRLTTAAHTLLQPSHHQQPGGHQKHLISRTLATTTSEPQSSSISQGHSLGQIRPSTLSAHEVFAPLTKGRPVFRIRQPIEIIREPGDFYQELLRGIQRAKRRIYLSSLYIGSEETELIGHLDQALAHNSSLQVHMLLDCLRGTRTNKSGESSATLVAPLVQKYGEDRVHVSMYHTPALNGLSKRAWPQRYNETFGLQHIKLYLFDDETIISGANLSRDYFTNRQDRYMKVDDRAMADYFVELVEAIGSFSFRLRGVAQEQSGFGLEMAGGFPDPSQEPHEFVRRANDIMAQFLLRAETQHTLTSMPEPTETLAIPTVQMSQLGITQDESHMDEFFQITSSYARRHGCRNLMASAYFNFSDFHKEHVLSSHSRWDLLVASPEANGFYAAKGISKYIPDMYSIIEYQFLKSARRRARGDIAVEEYVRPGWTYHGKGVWCYLDEKLPQLTMIGSPNYGYRSVYCDLEAQVTLIPGSGTGLQTDIHQEALYLLSHSKMVDENELKQRIRGSPVWLYGLKPFILKKM</sequence>
<dbReference type="EMBL" id="JANBPG010000528">
    <property type="protein sequence ID" value="KAJ1895754.1"/>
    <property type="molecule type" value="Genomic_DNA"/>
</dbReference>
<protein>
    <submittedName>
        <fullName evidence="1">CDP-diacylglycerol--glycerol-3-phosphate 3-phosphatidyltransferase</fullName>
        <ecNumber evidence="1">2.7.8.5</ecNumber>
    </submittedName>
</protein>
<evidence type="ECO:0000313" key="2">
    <source>
        <dbReference type="Proteomes" id="UP001150581"/>
    </source>
</evidence>
<name>A0ACC1ILF9_9FUNG</name>
<keyword evidence="1" id="KW-0808">Transferase</keyword>
<comment type="caution">
    <text evidence="1">The sequence shown here is derived from an EMBL/GenBank/DDBJ whole genome shotgun (WGS) entry which is preliminary data.</text>
</comment>
<evidence type="ECO:0000313" key="1">
    <source>
        <dbReference type="EMBL" id="KAJ1895754.1"/>
    </source>
</evidence>
<gene>
    <name evidence="1" type="primary">PGS1_1</name>
    <name evidence="1" type="ORF">LPJ66_004396</name>
</gene>
<dbReference type="Proteomes" id="UP001150581">
    <property type="component" value="Unassembled WGS sequence"/>
</dbReference>
<dbReference type="EC" id="2.7.8.5" evidence="1"/>